<evidence type="ECO:0000313" key="3">
    <source>
        <dbReference type="Proteomes" id="UP001380365"/>
    </source>
</evidence>
<evidence type="ECO:0000256" key="1">
    <source>
        <dbReference type="SAM" id="SignalP"/>
    </source>
</evidence>
<dbReference type="RefSeq" id="WP_132884229.1">
    <property type="nucleotide sequence ID" value="NZ_JBBGZA010000001.1"/>
</dbReference>
<organism evidence="2 3">
    <name type="scientific">Sphingomonas molluscorum</name>
    <dbReference type="NCBI Taxonomy" id="418184"/>
    <lineage>
        <taxon>Bacteria</taxon>
        <taxon>Pseudomonadati</taxon>
        <taxon>Pseudomonadota</taxon>
        <taxon>Alphaproteobacteria</taxon>
        <taxon>Sphingomonadales</taxon>
        <taxon>Sphingomonadaceae</taxon>
        <taxon>Sphingomonas</taxon>
    </lineage>
</organism>
<evidence type="ECO:0000313" key="2">
    <source>
        <dbReference type="EMBL" id="MEJ5094795.1"/>
    </source>
</evidence>
<accession>A0ABU8Q656</accession>
<keyword evidence="1" id="KW-0732">Signal</keyword>
<protein>
    <submittedName>
        <fullName evidence="2">Uncharacterized protein</fullName>
    </submittedName>
</protein>
<feature type="chain" id="PRO_5045294193" evidence="1">
    <location>
        <begin position="26"/>
        <end position="180"/>
    </location>
</feature>
<feature type="signal peptide" evidence="1">
    <location>
        <begin position="1"/>
        <end position="25"/>
    </location>
</feature>
<proteinExistence type="predicted"/>
<keyword evidence="3" id="KW-1185">Reference proteome</keyword>
<reference evidence="2 3" key="1">
    <citation type="submission" date="2023-12" db="EMBL/GenBank/DDBJ databases">
        <title>Gut-associated functions are favored during microbiome assembly across C. elegans life.</title>
        <authorList>
            <person name="Zimmermann J."/>
        </authorList>
    </citation>
    <scope>NUCLEOTIDE SEQUENCE [LARGE SCALE GENOMIC DNA]</scope>
    <source>
        <strain evidence="2 3">JUb134</strain>
    </source>
</reference>
<dbReference type="EMBL" id="JBBGZA010000001">
    <property type="protein sequence ID" value="MEJ5094795.1"/>
    <property type="molecule type" value="Genomic_DNA"/>
</dbReference>
<gene>
    <name evidence="2" type="ORF">WH159_09630</name>
</gene>
<dbReference type="Proteomes" id="UP001380365">
    <property type="component" value="Unassembled WGS sequence"/>
</dbReference>
<name>A0ABU8Q656_9SPHN</name>
<comment type="caution">
    <text evidence="2">The sequence shown here is derived from an EMBL/GenBank/DDBJ whole genome shotgun (WGS) entry which is preliminary data.</text>
</comment>
<sequence length="180" mass="18997">MVSAHTALGMAFGLGLVLASPAAFAREADPGRVDPLQALLQCRTITDAAARLRCLDARTAEVEVLLNKGGLVVATRTRIAEAQAAQFGRSAPAPAIAVREQEQAPPPPARIDTSIKGVSTTPDGKWVMVLADGARWQQIDGRILARDPKPGMAIAIRRAAMGSYLANVAGQPAMRVRRVN</sequence>